<comment type="caution">
    <text evidence="1">The sequence shown here is derived from an EMBL/GenBank/DDBJ whole genome shotgun (WGS) entry which is preliminary data.</text>
</comment>
<organism evidence="1 2">
    <name type="scientific">Acaulospora colombiana</name>
    <dbReference type="NCBI Taxonomy" id="27376"/>
    <lineage>
        <taxon>Eukaryota</taxon>
        <taxon>Fungi</taxon>
        <taxon>Fungi incertae sedis</taxon>
        <taxon>Mucoromycota</taxon>
        <taxon>Glomeromycotina</taxon>
        <taxon>Glomeromycetes</taxon>
        <taxon>Diversisporales</taxon>
        <taxon>Acaulosporaceae</taxon>
        <taxon>Acaulospora</taxon>
    </lineage>
</organism>
<evidence type="ECO:0000313" key="1">
    <source>
        <dbReference type="EMBL" id="CAG8631020.1"/>
    </source>
</evidence>
<keyword evidence="2" id="KW-1185">Reference proteome</keyword>
<gene>
    <name evidence="1" type="ORF">ACOLOM_LOCUS7627</name>
</gene>
<evidence type="ECO:0000313" key="2">
    <source>
        <dbReference type="Proteomes" id="UP000789525"/>
    </source>
</evidence>
<feature type="non-terminal residue" evidence="1">
    <location>
        <position position="251"/>
    </location>
</feature>
<reference evidence="1" key="1">
    <citation type="submission" date="2021-06" db="EMBL/GenBank/DDBJ databases">
        <authorList>
            <person name="Kallberg Y."/>
            <person name="Tangrot J."/>
            <person name="Rosling A."/>
        </authorList>
    </citation>
    <scope>NUCLEOTIDE SEQUENCE</scope>
    <source>
        <strain evidence="1">CL356</strain>
    </source>
</reference>
<dbReference type="Proteomes" id="UP000789525">
    <property type="component" value="Unassembled WGS sequence"/>
</dbReference>
<sequence>MFRECEAGYRQHSGGNAIMKGCANWTTRGRNVRVAECILLEALIVCVSYGTFEVRMGASQRPALESVLHRTLMAAIQAFEGKPKFACAQCSTTVVRSEYSAHFWETLSDPVDAKAEPTNSTCSFDRRFSGSIRDTDSTINTIPACYTALFSIPRSYPPILVCRLPTCFASGVPLDSVGRTFAPTKRHRSTKKENISLNGSAYSKTMLGNWKITINPSDIGRWVAVPSITRNETPTLAIMKVEEKERKETCD</sequence>
<protein>
    <submittedName>
        <fullName evidence="1">13144_t:CDS:1</fullName>
    </submittedName>
</protein>
<proteinExistence type="predicted"/>
<name>A0ACA9NB95_9GLOM</name>
<dbReference type="EMBL" id="CAJVPT010018082">
    <property type="protein sequence ID" value="CAG8631020.1"/>
    <property type="molecule type" value="Genomic_DNA"/>
</dbReference>
<accession>A0ACA9NB95</accession>